<comment type="caution">
    <text evidence="1">The sequence shown here is derived from an EMBL/GenBank/DDBJ whole genome shotgun (WGS) entry which is preliminary data.</text>
</comment>
<evidence type="ECO:0000313" key="1">
    <source>
        <dbReference type="EMBL" id="OGJ09130.1"/>
    </source>
</evidence>
<dbReference type="InterPro" id="IPR036249">
    <property type="entry name" value="Thioredoxin-like_sf"/>
</dbReference>
<dbReference type="SUPFAM" id="SSF52833">
    <property type="entry name" value="Thioredoxin-like"/>
    <property type="match status" value="1"/>
</dbReference>
<evidence type="ECO:0000313" key="2">
    <source>
        <dbReference type="Proteomes" id="UP000177047"/>
    </source>
</evidence>
<dbReference type="Proteomes" id="UP000177047">
    <property type="component" value="Unassembled WGS sequence"/>
</dbReference>
<dbReference type="EMBL" id="MFWB01000010">
    <property type="protein sequence ID" value="OGJ09130.1"/>
    <property type="molecule type" value="Genomic_DNA"/>
</dbReference>
<sequence length="126" mass="13876">MKIFVSIIILLVLGTITTVVMRMDSTVPVGPGKYDAFATCLKDEGAVFYGAFWCTHCQATKKMFGASQKLLPYVECSTADGRGQVQMCADKKIMSYPTWEFADGSRLEGEVTFEQLALKTSCQLPL</sequence>
<dbReference type="PANTHER" id="PTHR34573:SF1">
    <property type="entry name" value="VITAMIN K EPOXIDE REDUCTASE DOMAIN-CONTAINING PROTEIN"/>
    <property type="match status" value="1"/>
</dbReference>
<dbReference type="Gene3D" id="3.40.30.10">
    <property type="entry name" value="Glutaredoxin"/>
    <property type="match status" value="1"/>
</dbReference>
<gene>
    <name evidence="1" type="ORF">A2356_01895</name>
</gene>
<dbReference type="AlphaFoldDB" id="A0A1F6YS61"/>
<reference evidence="1 2" key="1">
    <citation type="journal article" date="2016" name="Nat. Commun.">
        <title>Thousands of microbial genomes shed light on interconnected biogeochemical processes in an aquifer system.</title>
        <authorList>
            <person name="Anantharaman K."/>
            <person name="Brown C.T."/>
            <person name="Hug L.A."/>
            <person name="Sharon I."/>
            <person name="Castelle C.J."/>
            <person name="Probst A.J."/>
            <person name="Thomas B.C."/>
            <person name="Singh A."/>
            <person name="Wilkins M.J."/>
            <person name="Karaoz U."/>
            <person name="Brodie E.L."/>
            <person name="Williams K.H."/>
            <person name="Hubbard S.S."/>
            <person name="Banfield J.F."/>
        </authorList>
    </citation>
    <scope>NUCLEOTIDE SEQUENCE [LARGE SCALE GENOMIC DNA]</scope>
</reference>
<dbReference type="STRING" id="1801803.A2356_01895"/>
<dbReference type="PANTHER" id="PTHR34573">
    <property type="entry name" value="VKC DOMAIN-CONTAINING PROTEIN"/>
    <property type="match status" value="1"/>
</dbReference>
<evidence type="ECO:0008006" key="3">
    <source>
        <dbReference type="Google" id="ProtNLM"/>
    </source>
</evidence>
<name>A0A1F6YS61_9BACT</name>
<accession>A0A1F6YS61</accession>
<protein>
    <recommendedName>
        <fullName evidence="3">Thioredoxin domain-containing protein</fullName>
    </recommendedName>
</protein>
<organism evidence="1 2">
    <name type="scientific">Candidatus Nomurabacteria bacterium RIFOXYB1_FULL_39_16</name>
    <dbReference type="NCBI Taxonomy" id="1801803"/>
    <lineage>
        <taxon>Bacteria</taxon>
        <taxon>Candidatus Nomuraibacteriota</taxon>
    </lineage>
</organism>
<proteinExistence type="predicted"/>